<dbReference type="FunFam" id="3.10.290.10:FF:000003">
    <property type="entry name" value="Pseudouridine synthase"/>
    <property type="match status" value="1"/>
</dbReference>
<dbReference type="InterPro" id="IPR050343">
    <property type="entry name" value="RsuA_PseudoU_synthase"/>
</dbReference>
<comment type="caution">
    <text evidence="7">The sequence shown here is derived from an EMBL/GenBank/DDBJ whole genome shotgun (WGS) entry which is preliminary data.</text>
</comment>
<dbReference type="InterPro" id="IPR000748">
    <property type="entry name" value="PsdUridine_synth_RsuA/RluB/E/F"/>
</dbReference>
<accession>A0A8H2M4M1</accession>
<evidence type="ECO:0000256" key="3">
    <source>
        <dbReference type="ARBA" id="ARBA00023235"/>
    </source>
</evidence>
<keyword evidence="3 5" id="KW-0413">Isomerase</keyword>
<dbReference type="PROSITE" id="PS01149">
    <property type="entry name" value="PSI_RSU"/>
    <property type="match status" value="1"/>
</dbReference>
<dbReference type="PANTHER" id="PTHR47683:SF2">
    <property type="entry name" value="RNA-BINDING S4 DOMAIN-CONTAINING PROTEIN"/>
    <property type="match status" value="1"/>
</dbReference>
<dbReference type="Gene3D" id="3.10.290.10">
    <property type="entry name" value="RNA-binding S4 domain"/>
    <property type="match status" value="1"/>
</dbReference>
<dbReference type="NCBIfam" id="TIGR00093">
    <property type="entry name" value="pseudouridine synthase"/>
    <property type="match status" value="1"/>
</dbReference>
<dbReference type="InterPro" id="IPR020094">
    <property type="entry name" value="TruA/RsuA/RluB/E/F_N"/>
</dbReference>
<keyword evidence="8" id="KW-1185">Reference proteome</keyword>
<dbReference type="Pfam" id="PF01479">
    <property type="entry name" value="S4"/>
    <property type="match status" value="1"/>
</dbReference>
<dbReference type="EMBL" id="CAACYI010000001">
    <property type="protein sequence ID" value="VFB16066.1"/>
    <property type="molecule type" value="Genomic_DNA"/>
</dbReference>
<dbReference type="Pfam" id="PF00849">
    <property type="entry name" value="PseudoU_synth_2"/>
    <property type="match status" value="1"/>
</dbReference>
<dbReference type="GO" id="GO:0000455">
    <property type="term" value="P:enzyme-directed rRNA pseudouridine synthesis"/>
    <property type="evidence" value="ECO:0007669"/>
    <property type="project" value="UniProtKB-ARBA"/>
</dbReference>
<evidence type="ECO:0000256" key="5">
    <source>
        <dbReference type="RuleBase" id="RU003887"/>
    </source>
</evidence>
<evidence type="ECO:0000259" key="6">
    <source>
        <dbReference type="SMART" id="SM00363"/>
    </source>
</evidence>
<gene>
    <name evidence="7" type="primary">rluB</name>
    <name evidence="7" type="ORF">NCTC13150_00582</name>
</gene>
<dbReference type="SMART" id="SM00363">
    <property type="entry name" value="S4"/>
    <property type="match status" value="1"/>
</dbReference>
<dbReference type="CDD" id="cd02870">
    <property type="entry name" value="PseudoU_synth_RsuA_like"/>
    <property type="match status" value="1"/>
</dbReference>
<sequence>MRLQKYLAHAGLASRRKSEDYILQGRVAVNGEIITSLGTKVGPGDQVTFDGKPVDLQEEKVYYLLNKPAGYVTTSSDEKGRKTVLDLVPQEKRVYPVGRLDFNTTGLLILTNDGDFTYAMTHPSHEVEKCYRVTVQGRLEEKDLLPLKKGIHFHGESYAPAKFARVLPGKSQSQFDLTIHEGKNHQVKKMCQAIGFSVKKLHRLSLDNLDLKGLDLGQYRKLTPEEVKELKEGHA</sequence>
<dbReference type="SUPFAM" id="SSF55120">
    <property type="entry name" value="Pseudouridine synthase"/>
    <property type="match status" value="1"/>
</dbReference>
<reference evidence="7 8" key="1">
    <citation type="submission" date="2019-02" db="EMBL/GenBank/DDBJ databases">
        <authorList>
            <consortium name="Pathogen Informatics"/>
        </authorList>
    </citation>
    <scope>NUCLEOTIDE SEQUENCE [LARGE SCALE GENOMIC DNA]</scope>
    <source>
        <strain evidence="7 8">3012STDY7089603</strain>
    </source>
</reference>
<dbReference type="Gene3D" id="3.30.70.580">
    <property type="entry name" value="Pseudouridine synthase I, catalytic domain, N-terminal subdomain"/>
    <property type="match status" value="1"/>
</dbReference>
<evidence type="ECO:0000313" key="7">
    <source>
        <dbReference type="EMBL" id="VFB16066.1"/>
    </source>
</evidence>
<dbReference type="PANTHER" id="PTHR47683">
    <property type="entry name" value="PSEUDOURIDINE SYNTHASE FAMILY PROTEIN-RELATED"/>
    <property type="match status" value="1"/>
</dbReference>
<dbReference type="InterPro" id="IPR018496">
    <property type="entry name" value="PsdUridine_synth_RsuA/RluB_CS"/>
</dbReference>
<dbReference type="InterPro" id="IPR020103">
    <property type="entry name" value="PsdUridine_synth_cat_dom_sf"/>
</dbReference>
<dbReference type="AlphaFoldDB" id="A0A8H2M4M1"/>
<dbReference type="GO" id="GO:0003723">
    <property type="term" value="F:RNA binding"/>
    <property type="evidence" value="ECO:0007669"/>
    <property type="project" value="UniProtKB-KW"/>
</dbReference>
<evidence type="ECO:0000313" key="8">
    <source>
        <dbReference type="Proteomes" id="UP000377798"/>
    </source>
</evidence>
<dbReference type="CDD" id="cd00165">
    <property type="entry name" value="S4"/>
    <property type="match status" value="1"/>
</dbReference>
<dbReference type="InterPro" id="IPR042092">
    <property type="entry name" value="PsdUridine_s_RsuA/RluB/E/F_cat"/>
</dbReference>
<dbReference type="Gene3D" id="3.30.70.1560">
    <property type="entry name" value="Alpha-L RNA-binding motif"/>
    <property type="match status" value="1"/>
</dbReference>
<dbReference type="EC" id="5.4.99.-" evidence="5"/>
<protein>
    <recommendedName>
        <fullName evidence="5">Pseudouridine synthase</fullName>
        <ecNumber evidence="5">5.4.99.-</ecNumber>
    </recommendedName>
</protein>
<dbReference type="InterPro" id="IPR006145">
    <property type="entry name" value="PsdUridine_synth_RsuA/RluA"/>
</dbReference>
<dbReference type="Proteomes" id="UP000377798">
    <property type="component" value="Unassembled WGS sequence"/>
</dbReference>
<evidence type="ECO:0000256" key="4">
    <source>
        <dbReference type="PROSITE-ProRule" id="PRU00182"/>
    </source>
</evidence>
<proteinExistence type="inferred from homology"/>
<dbReference type="InterPro" id="IPR002942">
    <property type="entry name" value="S4_RNA-bd"/>
</dbReference>
<feature type="domain" description="RNA-binding S4" evidence="6">
    <location>
        <begin position="1"/>
        <end position="59"/>
    </location>
</feature>
<dbReference type="InterPro" id="IPR036986">
    <property type="entry name" value="S4_RNA-bd_sf"/>
</dbReference>
<dbReference type="FunFam" id="3.30.70.1560:FF:000001">
    <property type="entry name" value="Pseudouridine synthase"/>
    <property type="match status" value="1"/>
</dbReference>
<dbReference type="GO" id="GO:0120159">
    <property type="term" value="F:rRNA pseudouridine synthase activity"/>
    <property type="evidence" value="ECO:0007669"/>
    <property type="project" value="UniProtKB-ARBA"/>
</dbReference>
<organism evidence="7 8">
    <name type="scientific">Urinicoccus massiliensis</name>
    <dbReference type="NCBI Taxonomy" id="1723382"/>
    <lineage>
        <taxon>Bacteria</taxon>
        <taxon>Bacillati</taxon>
        <taxon>Bacillota</taxon>
        <taxon>Tissierellia</taxon>
        <taxon>Tissierellales</taxon>
        <taxon>Peptoniphilaceae</taxon>
        <taxon>Urinicoccus</taxon>
    </lineage>
</organism>
<evidence type="ECO:0000256" key="2">
    <source>
        <dbReference type="ARBA" id="ARBA00022884"/>
    </source>
</evidence>
<evidence type="ECO:0000256" key="1">
    <source>
        <dbReference type="ARBA" id="ARBA00008348"/>
    </source>
</evidence>
<dbReference type="PROSITE" id="PS50889">
    <property type="entry name" value="S4"/>
    <property type="match status" value="1"/>
</dbReference>
<keyword evidence="2 4" id="KW-0694">RNA-binding</keyword>
<name>A0A8H2M4M1_9FIRM</name>
<dbReference type="SUPFAM" id="SSF55174">
    <property type="entry name" value="Alpha-L RNA-binding motif"/>
    <property type="match status" value="1"/>
</dbReference>
<dbReference type="GO" id="GO:0005829">
    <property type="term" value="C:cytosol"/>
    <property type="evidence" value="ECO:0007669"/>
    <property type="project" value="UniProtKB-ARBA"/>
</dbReference>
<comment type="similarity">
    <text evidence="1 5">Belongs to the pseudouridine synthase RsuA family.</text>
</comment>
<dbReference type="RefSeq" id="WP_072469420.1">
    <property type="nucleotide sequence ID" value="NZ_CAACYI010000001.1"/>
</dbReference>